<feature type="domain" description="Dyp-type peroxidase C-terminal" evidence="8">
    <location>
        <begin position="151"/>
        <end position="313"/>
    </location>
</feature>
<evidence type="ECO:0000256" key="1">
    <source>
        <dbReference type="ARBA" id="ARBA00001970"/>
    </source>
</evidence>
<name>A0A6G7YBD4_9ACTN</name>
<dbReference type="Pfam" id="PF04261">
    <property type="entry name" value="Dyp_perox_N"/>
    <property type="match status" value="1"/>
</dbReference>
<dbReference type="PROSITE" id="PS51404">
    <property type="entry name" value="DYP_PEROXIDASE"/>
    <property type="match status" value="1"/>
</dbReference>
<dbReference type="SUPFAM" id="SSF54909">
    <property type="entry name" value="Dimeric alpha+beta barrel"/>
    <property type="match status" value="1"/>
</dbReference>
<comment type="cofactor">
    <cofactor evidence="1">
        <name>heme b</name>
        <dbReference type="ChEBI" id="CHEBI:60344"/>
    </cofactor>
</comment>
<evidence type="ECO:0000256" key="4">
    <source>
        <dbReference type="ARBA" id="ARBA00023002"/>
    </source>
</evidence>
<reference evidence="9 10" key="1">
    <citation type="submission" date="2020-03" db="EMBL/GenBank/DDBJ databases">
        <title>Propioniciclava sp. nov., isolated from Hydrophilus acuminatus.</title>
        <authorList>
            <person name="Hyun D.-W."/>
            <person name="Bae J.-W."/>
        </authorList>
    </citation>
    <scope>NUCLEOTIDE SEQUENCE [LARGE SCALE GENOMIC DNA]</scope>
    <source>
        <strain evidence="9 10">HDW11</strain>
    </source>
</reference>
<dbReference type="InterPro" id="IPR048327">
    <property type="entry name" value="Dyp_perox_N"/>
</dbReference>
<dbReference type="GO" id="GO:0046872">
    <property type="term" value="F:metal ion binding"/>
    <property type="evidence" value="ECO:0007669"/>
    <property type="project" value="UniProtKB-KW"/>
</dbReference>
<keyword evidence="4" id="KW-0560">Oxidoreductase</keyword>
<keyword evidence="3" id="KW-0479">Metal-binding</keyword>
<dbReference type="InterPro" id="IPR006314">
    <property type="entry name" value="Dyp_peroxidase"/>
</dbReference>
<evidence type="ECO:0000259" key="8">
    <source>
        <dbReference type="Pfam" id="PF20628"/>
    </source>
</evidence>
<organism evidence="9 10">
    <name type="scientific">Propioniciclava coleopterorum</name>
    <dbReference type="NCBI Taxonomy" id="2714937"/>
    <lineage>
        <taxon>Bacteria</taxon>
        <taxon>Bacillati</taxon>
        <taxon>Actinomycetota</taxon>
        <taxon>Actinomycetes</taxon>
        <taxon>Propionibacteriales</taxon>
        <taxon>Propionibacteriaceae</taxon>
        <taxon>Propioniciclava</taxon>
    </lineage>
</organism>
<dbReference type="GO" id="GO:0004601">
    <property type="term" value="F:peroxidase activity"/>
    <property type="evidence" value="ECO:0007669"/>
    <property type="project" value="UniProtKB-KW"/>
</dbReference>
<protein>
    <submittedName>
        <fullName evidence="9">Dyp-type peroxidase</fullName>
    </submittedName>
</protein>
<evidence type="ECO:0000256" key="2">
    <source>
        <dbReference type="ARBA" id="ARBA00022559"/>
    </source>
</evidence>
<dbReference type="InterPro" id="IPR048328">
    <property type="entry name" value="Dyp_perox_C"/>
</dbReference>
<evidence type="ECO:0000256" key="6">
    <source>
        <dbReference type="ARBA" id="ARBA00025737"/>
    </source>
</evidence>
<dbReference type="InterPro" id="IPR011008">
    <property type="entry name" value="Dimeric_a/b-barrel"/>
</dbReference>
<dbReference type="EMBL" id="CP049865">
    <property type="protein sequence ID" value="QIK73986.1"/>
    <property type="molecule type" value="Genomic_DNA"/>
</dbReference>
<dbReference type="GO" id="GO:0020037">
    <property type="term" value="F:heme binding"/>
    <property type="evidence" value="ECO:0007669"/>
    <property type="project" value="InterPro"/>
</dbReference>
<keyword evidence="2 9" id="KW-0575">Peroxidase</keyword>
<proteinExistence type="inferred from homology"/>
<evidence type="ECO:0000259" key="7">
    <source>
        <dbReference type="Pfam" id="PF04261"/>
    </source>
</evidence>
<keyword evidence="10" id="KW-1185">Reference proteome</keyword>
<evidence type="ECO:0000256" key="3">
    <source>
        <dbReference type="ARBA" id="ARBA00022723"/>
    </source>
</evidence>
<dbReference type="PANTHER" id="PTHR30521">
    <property type="entry name" value="DEFERROCHELATASE/PEROXIDASE"/>
    <property type="match status" value="1"/>
</dbReference>
<evidence type="ECO:0000313" key="10">
    <source>
        <dbReference type="Proteomes" id="UP000501058"/>
    </source>
</evidence>
<gene>
    <name evidence="9" type="ORF">G7070_13915</name>
</gene>
<dbReference type="Pfam" id="PF20628">
    <property type="entry name" value="Dyp_perox_C"/>
    <property type="match status" value="1"/>
</dbReference>
<dbReference type="KEGG" id="prv:G7070_13915"/>
<comment type="similarity">
    <text evidence="6">Belongs to the DyP-type peroxidase family.</text>
</comment>
<dbReference type="AlphaFoldDB" id="A0A6G7YBD4"/>
<evidence type="ECO:0000256" key="5">
    <source>
        <dbReference type="ARBA" id="ARBA00023004"/>
    </source>
</evidence>
<dbReference type="Proteomes" id="UP000501058">
    <property type="component" value="Chromosome"/>
</dbReference>
<accession>A0A6G7YBD4</accession>
<dbReference type="GO" id="GO:0005829">
    <property type="term" value="C:cytosol"/>
    <property type="evidence" value="ECO:0007669"/>
    <property type="project" value="TreeGrafter"/>
</dbReference>
<evidence type="ECO:0000313" key="9">
    <source>
        <dbReference type="EMBL" id="QIK73986.1"/>
    </source>
</evidence>
<keyword evidence="5" id="KW-0408">Iron</keyword>
<dbReference type="PANTHER" id="PTHR30521:SF0">
    <property type="entry name" value="DYP-TYPE PEROXIDASE FAMILY PROTEIN"/>
    <property type="match status" value="1"/>
</dbReference>
<feature type="domain" description="Dyp-type peroxidase N-terminal" evidence="7">
    <location>
        <begin position="21"/>
        <end position="148"/>
    </location>
</feature>
<sequence>MNTALPPQKLEALLVEDVAQLVLAPPAKASVFLTVTVNPGKESEAVEALGDVPGLKRGVGFRVPENDLSCVVGIGSDAWDRMYTGARPDQLHPFPVIGSGSRVAVATPGDLLFHIRATRFDMCFSLAQHLLERFGDAVTPVDETHGFRSWDERDLLGFVDGTENPERFEAVASAFIPQGPWRGGSYVVTQKYLHDLDKWNATSVEEQENVIGRSKLSDIEQPDGVQRSNSHVGANQLFAEDGSQLQIVRDNLPFGNASAKEFGTYFIGYANDPRVTEHMLEQMFIGKPEGNYDLILDFSTAVTGNLYFVPPADFLENPEEFTTPAS</sequence>
<dbReference type="NCBIfam" id="TIGR01413">
    <property type="entry name" value="Dyp_perox_fam"/>
    <property type="match status" value="1"/>
</dbReference>